<evidence type="ECO:0000256" key="3">
    <source>
        <dbReference type="ARBA" id="ARBA00022741"/>
    </source>
</evidence>
<evidence type="ECO:0000256" key="4">
    <source>
        <dbReference type="ARBA" id="ARBA00022777"/>
    </source>
</evidence>
<name>A0A2K3PEW6_TRIPR</name>
<dbReference type="ExpressionAtlas" id="A0A2K3PEW6">
    <property type="expression patterns" value="baseline"/>
</dbReference>
<proteinExistence type="inferred from homology"/>
<reference evidence="7 8" key="2">
    <citation type="journal article" date="2017" name="Front. Plant Sci.">
        <title>Gene Classification and Mining of Molecular Markers Useful in Red Clover (Trifolium pratense) Breeding.</title>
        <authorList>
            <person name="Istvanek J."/>
            <person name="Dluhosova J."/>
            <person name="Dluhos P."/>
            <person name="Patkova L."/>
            <person name="Nedelnik J."/>
            <person name="Repkova J."/>
        </authorList>
    </citation>
    <scope>NUCLEOTIDE SEQUENCE [LARGE SCALE GENOMIC DNA]</scope>
    <source>
        <strain evidence="8">cv. Tatra</strain>
        <tissue evidence="7">Young leaves</tissue>
    </source>
</reference>
<dbReference type="Pfam" id="PF00069">
    <property type="entry name" value="Pkinase"/>
    <property type="match status" value="1"/>
</dbReference>
<accession>A0A2K3PEW6</accession>
<dbReference type="GO" id="GO:0005737">
    <property type="term" value="C:cytoplasm"/>
    <property type="evidence" value="ECO:0007669"/>
    <property type="project" value="TreeGrafter"/>
</dbReference>
<keyword evidence="3" id="KW-0547">Nucleotide-binding</keyword>
<comment type="similarity">
    <text evidence="1">Belongs to the protein kinase superfamily. STE Ser/Thr protein kinase family. MAP kinase kinase kinase subfamily.</text>
</comment>
<dbReference type="InterPro" id="IPR000719">
    <property type="entry name" value="Prot_kinase_dom"/>
</dbReference>
<gene>
    <name evidence="7" type="ORF">L195_g010500</name>
</gene>
<dbReference type="EMBL" id="ASHM01006382">
    <property type="protein sequence ID" value="PNY13832.1"/>
    <property type="molecule type" value="Genomic_DNA"/>
</dbReference>
<dbReference type="GO" id="GO:0004709">
    <property type="term" value="F:MAP kinase kinase kinase activity"/>
    <property type="evidence" value="ECO:0007669"/>
    <property type="project" value="TreeGrafter"/>
</dbReference>
<dbReference type="GO" id="GO:0005524">
    <property type="term" value="F:ATP binding"/>
    <property type="evidence" value="ECO:0007669"/>
    <property type="project" value="UniProtKB-KW"/>
</dbReference>
<evidence type="ECO:0000256" key="1">
    <source>
        <dbReference type="ARBA" id="ARBA00006529"/>
    </source>
</evidence>
<dbReference type="PANTHER" id="PTHR48016:SF54">
    <property type="entry name" value="MAP KINASE KINASE KINASE-LIKE PROTEIN"/>
    <property type="match status" value="1"/>
</dbReference>
<dbReference type="SUPFAM" id="SSF56112">
    <property type="entry name" value="Protein kinase-like (PK-like)"/>
    <property type="match status" value="1"/>
</dbReference>
<evidence type="ECO:0000259" key="6">
    <source>
        <dbReference type="PROSITE" id="PS50011"/>
    </source>
</evidence>
<keyword evidence="2" id="KW-0808">Transferase</keyword>
<dbReference type="PROSITE" id="PS50011">
    <property type="entry name" value="PROTEIN_KINASE_DOM"/>
    <property type="match status" value="1"/>
</dbReference>
<dbReference type="InterPro" id="IPR011009">
    <property type="entry name" value="Kinase-like_dom_sf"/>
</dbReference>
<feature type="domain" description="Protein kinase" evidence="6">
    <location>
        <begin position="1"/>
        <end position="87"/>
    </location>
</feature>
<sequence>VVKGKVKGYGLPADIWSLGCTVLEMLTGKLPYAPLECISALFKIGKGELPLVPDSLSRDARDFILQCLRVNPDDRPTAAQLLDHKFVQRSFSQSSDSASPHILRRG</sequence>
<dbReference type="PANTHER" id="PTHR48016">
    <property type="entry name" value="MAP KINASE KINASE KINASE SSK2-RELATED-RELATED"/>
    <property type="match status" value="1"/>
</dbReference>
<comment type="caution">
    <text evidence="7">The sequence shown here is derived from an EMBL/GenBank/DDBJ whole genome shotgun (WGS) entry which is preliminary data.</text>
</comment>
<evidence type="ECO:0000256" key="5">
    <source>
        <dbReference type="ARBA" id="ARBA00022840"/>
    </source>
</evidence>
<keyword evidence="5" id="KW-0067">ATP-binding</keyword>
<reference evidence="7 8" key="1">
    <citation type="journal article" date="2014" name="Am. J. Bot.">
        <title>Genome assembly and annotation for red clover (Trifolium pratense; Fabaceae).</title>
        <authorList>
            <person name="Istvanek J."/>
            <person name="Jaros M."/>
            <person name="Krenek A."/>
            <person name="Repkova J."/>
        </authorList>
    </citation>
    <scope>NUCLEOTIDE SEQUENCE [LARGE SCALE GENOMIC DNA]</scope>
    <source>
        <strain evidence="8">cv. Tatra</strain>
        <tissue evidence="7">Young leaves</tissue>
    </source>
</reference>
<dbReference type="Gene3D" id="1.10.510.10">
    <property type="entry name" value="Transferase(Phosphotransferase) domain 1"/>
    <property type="match status" value="1"/>
</dbReference>
<evidence type="ECO:0000256" key="2">
    <source>
        <dbReference type="ARBA" id="ARBA00022679"/>
    </source>
</evidence>
<dbReference type="AlphaFoldDB" id="A0A2K3PEW6"/>
<dbReference type="STRING" id="57577.A0A2K3PEW6"/>
<protein>
    <submittedName>
        <fullName evidence="7">Mitogen-activated protein kinase kinase kinase 1-like protein</fullName>
    </submittedName>
</protein>
<dbReference type="InterPro" id="IPR050538">
    <property type="entry name" value="MAP_kinase_kinase_kinase"/>
</dbReference>
<organism evidence="7 8">
    <name type="scientific">Trifolium pratense</name>
    <name type="common">Red clover</name>
    <dbReference type="NCBI Taxonomy" id="57577"/>
    <lineage>
        <taxon>Eukaryota</taxon>
        <taxon>Viridiplantae</taxon>
        <taxon>Streptophyta</taxon>
        <taxon>Embryophyta</taxon>
        <taxon>Tracheophyta</taxon>
        <taxon>Spermatophyta</taxon>
        <taxon>Magnoliopsida</taxon>
        <taxon>eudicotyledons</taxon>
        <taxon>Gunneridae</taxon>
        <taxon>Pentapetalae</taxon>
        <taxon>rosids</taxon>
        <taxon>fabids</taxon>
        <taxon>Fabales</taxon>
        <taxon>Fabaceae</taxon>
        <taxon>Papilionoideae</taxon>
        <taxon>50 kb inversion clade</taxon>
        <taxon>NPAAA clade</taxon>
        <taxon>Hologalegina</taxon>
        <taxon>IRL clade</taxon>
        <taxon>Trifolieae</taxon>
        <taxon>Trifolium</taxon>
    </lineage>
</organism>
<evidence type="ECO:0000313" key="8">
    <source>
        <dbReference type="Proteomes" id="UP000236291"/>
    </source>
</evidence>
<evidence type="ECO:0000313" key="7">
    <source>
        <dbReference type="EMBL" id="PNY13832.1"/>
    </source>
</evidence>
<keyword evidence="4 7" id="KW-0418">Kinase</keyword>
<feature type="non-terminal residue" evidence="7">
    <location>
        <position position="1"/>
    </location>
</feature>
<dbReference type="Proteomes" id="UP000236291">
    <property type="component" value="Unassembled WGS sequence"/>
</dbReference>